<feature type="region of interest" description="Disordered" evidence="1">
    <location>
        <begin position="617"/>
        <end position="646"/>
    </location>
</feature>
<dbReference type="Proteomes" id="UP000095280">
    <property type="component" value="Unplaced"/>
</dbReference>
<evidence type="ECO:0000313" key="2">
    <source>
        <dbReference type="Proteomes" id="UP000095280"/>
    </source>
</evidence>
<feature type="compositionally biased region" description="Low complexity" evidence="1">
    <location>
        <begin position="467"/>
        <end position="480"/>
    </location>
</feature>
<evidence type="ECO:0000313" key="3">
    <source>
        <dbReference type="WBParaSite" id="maker-unitig_20634-snap-gene-0.2-mRNA-1"/>
    </source>
</evidence>
<feature type="region of interest" description="Disordered" evidence="1">
    <location>
        <begin position="667"/>
        <end position="706"/>
    </location>
</feature>
<keyword evidence="2" id="KW-1185">Reference proteome</keyword>
<feature type="region of interest" description="Disordered" evidence="1">
    <location>
        <begin position="465"/>
        <end position="492"/>
    </location>
</feature>
<reference evidence="3" key="1">
    <citation type="submission" date="2016-11" db="UniProtKB">
        <authorList>
            <consortium name="WormBaseParasite"/>
        </authorList>
    </citation>
    <scope>IDENTIFICATION</scope>
</reference>
<proteinExistence type="predicted"/>
<protein>
    <submittedName>
        <fullName evidence="3">Protein kinase domain-containing protein</fullName>
    </submittedName>
</protein>
<accession>A0A1I8F4V0</accession>
<feature type="region of interest" description="Disordered" evidence="1">
    <location>
        <begin position="318"/>
        <end position="357"/>
    </location>
</feature>
<dbReference type="AlphaFoldDB" id="A0A1I8F4V0"/>
<dbReference type="WBParaSite" id="maker-unitig_20634-snap-gene-0.2-mRNA-1">
    <property type="protein sequence ID" value="maker-unitig_20634-snap-gene-0.2-mRNA-1"/>
    <property type="gene ID" value="maker-unitig_20634-snap-gene-0.2"/>
</dbReference>
<feature type="compositionally biased region" description="Pro residues" evidence="1">
    <location>
        <begin position="318"/>
        <end position="332"/>
    </location>
</feature>
<organism evidence="2 3">
    <name type="scientific">Macrostomum lignano</name>
    <dbReference type="NCBI Taxonomy" id="282301"/>
    <lineage>
        <taxon>Eukaryota</taxon>
        <taxon>Metazoa</taxon>
        <taxon>Spiralia</taxon>
        <taxon>Lophotrochozoa</taxon>
        <taxon>Platyhelminthes</taxon>
        <taxon>Rhabditophora</taxon>
        <taxon>Macrostomorpha</taxon>
        <taxon>Macrostomida</taxon>
        <taxon>Macrostomidae</taxon>
        <taxon>Macrostomum</taxon>
    </lineage>
</organism>
<feature type="compositionally biased region" description="Low complexity" evidence="1">
    <location>
        <begin position="333"/>
        <end position="345"/>
    </location>
</feature>
<name>A0A1I8F4V0_9PLAT</name>
<evidence type="ECO:0000256" key="1">
    <source>
        <dbReference type="SAM" id="MobiDB-lite"/>
    </source>
</evidence>
<sequence length="1083" mass="115129">MTQPAELEEGELTTQSVKFASCGLDGFRSSLGLRRQKLPARSRCASCLAAADAAVCDAAVRLLAVGCEKRPRCGAAMAARGRRRRANGVQCRPFGKDQGVNQVRAADWAFEDWLVAGVFVATRTGAVEAELSLHPKLPVAMARSAVLSFNPTASASSDSPWQHRLAAHTGEVVKPGLELGCPTCRGCPAGLGQRWPRDRLLKAVPPSLGKKRGWAQSDDRRYWCSLAWPRGQPLLFNTPRERFSSGTPGASAATLSPAHRLLGALSLPAPDDLRHGSQARDRLYTFGHRLVDLRAEPGAKPRHPAQLCAHAPPALPAVRPAPAPAAPPPWPPASATAASESGAAAPAPPPPTTLHWQGISGRVSAVALAPQPGGPAGIRTDAGQVGCVDNPAGRRPGRRCQSCPPVASHHKGCVYIVRWARRPSTTDSPEQASAAAVYSVGNYRILRARNPAMSQPATDVSRQLPVGAAAASAGSSSAAGRRSRKEPTDAQFATRDCSSWPSVCGFEPVQPEIVNGIAGLAPTAMRAECRGWLAIGTNSAQLSCDGHRGRQRHRLLVDVSEPMITLRATGRITSLAGAPHTWPHTCCAALIRRTPSVGRPTGITCNFAGHAGKLDRNRAHSGRQYRPPLAARVWPGPPTKAALDADRGGTWSWTTCCVCLNRKTGAERSSQPRLPPPHGSSSARPAHREEPAASASAVPRQRGPGRCLPAATLGRRCLPSAESALIRRAAVRRFFRALPDAPRSPRRRPAPEDLRLADFAALAWRLAARDAEVEMRGQPPGAAAAPHRLDCHREAGARLLRQQTLHPPAGCAASNLRLLAIRPVALPALDPTPKSCAEAGQSRAAATACMRCCRGHRRGCRSAGCSGAEFRSPAPCRCGLPMNDLLAAWASAWTGSAPSLLEHRRAGTWRAAGCARGDRRHLAEALAGHSTGSGTGSRQIRNSIASDVAAATDRMSGRLWLGQIERLNEILLRPATRSDACAPPRLAPLLWPNHERQVRLAEPDSTFPAGGAPNSKSGAGLVRSSWRLSSHAAADCRRPRLRAAKGADRGSVLKTARRRILRRQLSPDCPPQFLKDKENLLPA</sequence>